<keyword evidence="4" id="KW-0804">Transcription</keyword>
<dbReference type="SUPFAM" id="SSF53850">
    <property type="entry name" value="Periplasmic binding protein-like II"/>
    <property type="match status" value="1"/>
</dbReference>
<dbReference type="Pfam" id="PF00126">
    <property type="entry name" value="HTH_1"/>
    <property type="match status" value="1"/>
</dbReference>
<evidence type="ECO:0000256" key="3">
    <source>
        <dbReference type="ARBA" id="ARBA00023125"/>
    </source>
</evidence>
<dbReference type="GO" id="GO:0003700">
    <property type="term" value="F:DNA-binding transcription factor activity"/>
    <property type="evidence" value="ECO:0007669"/>
    <property type="project" value="InterPro"/>
</dbReference>
<organism evidence="6 7">
    <name type="scientific">Chitinasiproducens palmae</name>
    <dbReference type="NCBI Taxonomy" id="1770053"/>
    <lineage>
        <taxon>Bacteria</taxon>
        <taxon>Pseudomonadati</taxon>
        <taxon>Pseudomonadota</taxon>
        <taxon>Betaproteobacteria</taxon>
        <taxon>Burkholderiales</taxon>
        <taxon>Burkholderiaceae</taxon>
        <taxon>Chitinasiproducens</taxon>
    </lineage>
</organism>
<proteinExistence type="inferred from homology"/>
<dbReference type="OrthoDB" id="9785974at2"/>
<evidence type="ECO:0000256" key="4">
    <source>
        <dbReference type="ARBA" id="ARBA00023163"/>
    </source>
</evidence>
<dbReference type="GO" id="GO:0005829">
    <property type="term" value="C:cytosol"/>
    <property type="evidence" value="ECO:0007669"/>
    <property type="project" value="TreeGrafter"/>
</dbReference>
<dbReference type="SUPFAM" id="SSF46785">
    <property type="entry name" value="Winged helix' DNA-binding domain"/>
    <property type="match status" value="1"/>
</dbReference>
<dbReference type="AlphaFoldDB" id="A0A1H2PPP8"/>
<evidence type="ECO:0000259" key="5">
    <source>
        <dbReference type="PROSITE" id="PS50931"/>
    </source>
</evidence>
<dbReference type="InterPro" id="IPR036390">
    <property type="entry name" value="WH_DNA-bd_sf"/>
</dbReference>
<accession>A0A1H2PPP8</accession>
<dbReference type="FunFam" id="1.10.10.10:FF:000001">
    <property type="entry name" value="LysR family transcriptional regulator"/>
    <property type="match status" value="1"/>
</dbReference>
<dbReference type="Proteomes" id="UP000243719">
    <property type="component" value="Unassembled WGS sequence"/>
</dbReference>
<feature type="domain" description="HTH lysR-type" evidence="5">
    <location>
        <begin position="8"/>
        <end position="65"/>
    </location>
</feature>
<dbReference type="STRING" id="1770053.SAMN05216551_104330"/>
<keyword evidence="3 6" id="KW-0238">DNA-binding</keyword>
<reference evidence="7" key="1">
    <citation type="submission" date="2016-09" db="EMBL/GenBank/DDBJ databases">
        <authorList>
            <person name="Varghese N."/>
            <person name="Submissions S."/>
        </authorList>
    </citation>
    <scope>NUCLEOTIDE SEQUENCE [LARGE SCALE GENOMIC DNA]</scope>
    <source>
        <strain evidence="7">JS23</strain>
    </source>
</reference>
<dbReference type="PANTHER" id="PTHR30419">
    <property type="entry name" value="HTH-TYPE TRANSCRIPTIONAL REGULATOR YBHD"/>
    <property type="match status" value="1"/>
</dbReference>
<evidence type="ECO:0000313" key="6">
    <source>
        <dbReference type="EMBL" id="SDV48291.1"/>
    </source>
</evidence>
<gene>
    <name evidence="6" type="ORF">SAMN05216551_104330</name>
</gene>
<evidence type="ECO:0000256" key="2">
    <source>
        <dbReference type="ARBA" id="ARBA00023015"/>
    </source>
</evidence>
<dbReference type="RefSeq" id="WP_091907300.1">
    <property type="nucleotide sequence ID" value="NZ_FNLO01000004.1"/>
</dbReference>
<dbReference type="Gene3D" id="3.40.190.290">
    <property type="match status" value="1"/>
</dbReference>
<keyword evidence="7" id="KW-1185">Reference proteome</keyword>
<dbReference type="Pfam" id="PF03466">
    <property type="entry name" value="LysR_substrate"/>
    <property type="match status" value="1"/>
</dbReference>
<dbReference type="Gene3D" id="1.10.10.10">
    <property type="entry name" value="Winged helix-like DNA-binding domain superfamily/Winged helix DNA-binding domain"/>
    <property type="match status" value="1"/>
</dbReference>
<dbReference type="PANTHER" id="PTHR30419:SF2">
    <property type="entry name" value="LYSR FAMILY TRANSCRIPTIONAL REGULATOR"/>
    <property type="match status" value="1"/>
</dbReference>
<dbReference type="InterPro" id="IPR005119">
    <property type="entry name" value="LysR_subst-bd"/>
</dbReference>
<dbReference type="InterPro" id="IPR036388">
    <property type="entry name" value="WH-like_DNA-bd_sf"/>
</dbReference>
<protein>
    <submittedName>
        <fullName evidence="6">DNA-binding transcriptional regulator, LysR family</fullName>
    </submittedName>
</protein>
<dbReference type="CDD" id="cd08421">
    <property type="entry name" value="PBP2_LTTR_like_1"/>
    <property type="match status" value="1"/>
</dbReference>
<dbReference type="EMBL" id="FNLO01000004">
    <property type="protein sequence ID" value="SDV48291.1"/>
    <property type="molecule type" value="Genomic_DNA"/>
</dbReference>
<evidence type="ECO:0000313" key="7">
    <source>
        <dbReference type="Proteomes" id="UP000243719"/>
    </source>
</evidence>
<sequence>MEQLLRKLDLTSLRLFVTVCRERNIARAAEREIIAASAVSRRIAEIESLLGVKLIERKSRGVTVTAAGETVLRYADQIVATVEALGAELSRVHAGASGTVRVVANLSSVVQFLPEDVAAFERLYPLITISLEEQTSTHVLRTVAERGADVGICTAPEGVGGLSAQPYRDDRLALIVPQHHRLSGRAAVAFDDIVGEPFVGLRYDSALAQLLQHEAARRQRTLHTKIAVSSLDALCRMVHVGLGIAIVPQQVGTLYLRALDLDLIPLTDPWATRHLLIVTRDAGQLSSAARTLVRFLTQG</sequence>
<dbReference type="InterPro" id="IPR050950">
    <property type="entry name" value="HTH-type_LysR_regulators"/>
</dbReference>
<dbReference type="PROSITE" id="PS50931">
    <property type="entry name" value="HTH_LYSR"/>
    <property type="match status" value="1"/>
</dbReference>
<keyword evidence="2" id="KW-0805">Transcription regulation</keyword>
<dbReference type="InterPro" id="IPR000847">
    <property type="entry name" value="LysR_HTH_N"/>
</dbReference>
<evidence type="ECO:0000256" key="1">
    <source>
        <dbReference type="ARBA" id="ARBA00009437"/>
    </source>
</evidence>
<dbReference type="GO" id="GO:0003677">
    <property type="term" value="F:DNA binding"/>
    <property type="evidence" value="ECO:0007669"/>
    <property type="project" value="UniProtKB-KW"/>
</dbReference>
<comment type="similarity">
    <text evidence="1">Belongs to the LysR transcriptional regulatory family.</text>
</comment>
<name>A0A1H2PPP8_9BURK</name>